<accession>A0AAV8Y833</accession>
<proteinExistence type="predicted"/>
<evidence type="ECO:0000256" key="4">
    <source>
        <dbReference type="ARBA" id="ARBA00022777"/>
    </source>
</evidence>
<feature type="domain" description="Protein kinase" evidence="10">
    <location>
        <begin position="1"/>
        <end position="213"/>
    </location>
</feature>
<evidence type="ECO:0000313" key="12">
    <source>
        <dbReference type="Proteomes" id="UP001162162"/>
    </source>
</evidence>
<dbReference type="PANTHER" id="PTHR47448:SF1">
    <property type="entry name" value="SERINE_THREONINE-PROTEIN KINASE STE7 HOMOLOG"/>
    <property type="match status" value="1"/>
</dbReference>
<dbReference type="GO" id="GO:0004713">
    <property type="term" value="F:protein tyrosine kinase activity"/>
    <property type="evidence" value="ECO:0007669"/>
    <property type="project" value="UniProtKB-KW"/>
</dbReference>
<dbReference type="GO" id="GO:0005524">
    <property type="term" value="F:ATP binding"/>
    <property type="evidence" value="ECO:0007669"/>
    <property type="project" value="UniProtKB-KW"/>
</dbReference>
<dbReference type="InterPro" id="IPR011009">
    <property type="entry name" value="Kinase-like_dom_sf"/>
</dbReference>
<evidence type="ECO:0000256" key="9">
    <source>
        <dbReference type="ARBA" id="ARBA00051693"/>
    </source>
</evidence>
<evidence type="ECO:0000256" key="8">
    <source>
        <dbReference type="ARBA" id="ARBA00049299"/>
    </source>
</evidence>
<dbReference type="InterPro" id="IPR000719">
    <property type="entry name" value="Prot_kinase_dom"/>
</dbReference>
<sequence length="213" mass="23866">MDDTQLKKIEEKIGGDLSDDDFEKLGELGSGNGGVWLDNGTEINSLEVKPAIKKQIIRVESVTRVCLCPHSWLHTREYIREDYIGCFKGFKLLKDKHAIMHRDVKLSNILVNSSGEIKICDFGVSGQLIDSMANSLRNKKLYVAGETTRHALFSAKRHMVFGFIAGGDGHRMYPIPPPDAKTLALIFGPRNDNDSDHTKGPPRWPSLNFWITS</sequence>
<evidence type="ECO:0000256" key="1">
    <source>
        <dbReference type="ARBA" id="ARBA00022527"/>
    </source>
</evidence>
<evidence type="ECO:0000259" key="10">
    <source>
        <dbReference type="PROSITE" id="PS50011"/>
    </source>
</evidence>
<organism evidence="11 12">
    <name type="scientific">Aromia moschata</name>
    <dbReference type="NCBI Taxonomy" id="1265417"/>
    <lineage>
        <taxon>Eukaryota</taxon>
        <taxon>Metazoa</taxon>
        <taxon>Ecdysozoa</taxon>
        <taxon>Arthropoda</taxon>
        <taxon>Hexapoda</taxon>
        <taxon>Insecta</taxon>
        <taxon>Pterygota</taxon>
        <taxon>Neoptera</taxon>
        <taxon>Endopterygota</taxon>
        <taxon>Coleoptera</taxon>
        <taxon>Polyphaga</taxon>
        <taxon>Cucujiformia</taxon>
        <taxon>Chrysomeloidea</taxon>
        <taxon>Cerambycidae</taxon>
        <taxon>Cerambycinae</taxon>
        <taxon>Callichromatini</taxon>
        <taxon>Aromia</taxon>
    </lineage>
</organism>
<name>A0AAV8Y833_9CUCU</name>
<dbReference type="Gene3D" id="1.10.510.10">
    <property type="entry name" value="Transferase(Phosphotransferase) domain 1"/>
    <property type="match status" value="1"/>
</dbReference>
<evidence type="ECO:0000256" key="7">
    <source>
        <dbReference type="ARBA" id="ARBA00049014"/>
    </source>
</evidence>
<evidence type="ECO:0000313" key="11">
    <source>
        <dbReference type="EMBL" id="KAJ8947105.1"/>
    </source>
</evidence>
<keyword evidence="2" id="KW-0808">Transferase</keyword>
<evidence type="ECO:0000256" key="3">
    <source>
        <dbReference type="ARBA" id="ARBA00022741"/>
    </source>
</evidence>
<keyword evidence="3" id="KW-0547">Nucleotide-binding</keyword>
<dbReference type="AlphaFoldDB" id="A0AAV8Y833"/>
<dbReference type="InterPro" id="IPR008271">
    <property type="entry name" value="Ser/Thr_kinase_AS"/>
</dbReference>
<comment type="caution">
    <text evidence="11">The sequence shown here is derived from an EMBL/GenBank/DDBJ whole genome shotgun (WGS) entry which is preliminary data.</text>
</comment>
<dbReference type="PROSITE" id="PS50011">
    <property type="entry name" value="PROTEIN_KINASE_DOM"/>
    <property type="match status" value="1"/>
</dbReference>
<dbReference type="Pfam" id="PF00069">
    <property type="entry name" value="Pkinase"/>
    <property type="match status" value="1"/>
</dbReference>
<comment type="catalytic activity">
    <reaction evidence="9">
        <text>L-tyrosyl-[protein] + ATP = O-phospho-L-tyrosyl-[protein] + ADP + H(+)</text>
        <dbReference type="Rhea" id="RHEA:10596"/>
        <dbReference type="Rhea" id="RHEA-COMP:10136"/>
        <dbReference type="Rhea" id="RHEA-COMP:20101"/>
        <dbReference type="ChEBI" id="CHEBI:15378"/>
        <dbReference type="ChEBI" id="CHEBI:30616"/>
        <dbReference type="ChEBI" id="CHEBI:46858"/>
        <dbReference type="ChEBI" id="CHEBI:61978"/>
        <dbReference type="ChEBI" id="CHEBI:456216"/>
        <dbReference type="EC" id="2.7.12.2"/>
    </reaction>
</comment>
<dbReference type="GO" id="GO:0004674">
    <property type="term" value="F:protein serine/threonine kinase activity"/>
    <property type="evidence" value="ECO:0007669"/>
    <property type="project" value="UniProtKB-KW"/>
</dbReference>
<dbReference type="GO" id="GO:0004708">
    <property type="term" value="F:MAP kinase kinase activity"/>
    <property type="evidence" value="ECO:0007669"/>
    <property type="project" value="UniProtKB-EC"/>
</dbReference>
<keyword evidence="12" id="KW-1185">Reference proteome</keyword>
<evidence type="ECO:0000256" key="2">
    <source>
        <dbReference type="ARBA" id="ARBA00022679"/>
    </source>
</evidence>
<dbReference type="SUPFAM" id="SSF56112">
    <property type="entry name" value="Protein kinase-like (PK-like)"/>
    <property type="match status" value="1"/>
</dbReference>
<dbReference type="PANTHER" id="PTHR47448">
    <property type="entry name" value="DUAL SPECIFICITY MITOGEN-ACTIVATED PROTEIN KINASE KINASE DSOR1-LIKE PROTEIN"/>
    <property type="match status" value="1"/>
</dbReference>
<comment type="catalytic activity">
    <reaction evidence="8">
        <text>L-threonyl-[protein] + ATP = O-phospho-L-threonyl-[protein] + ADP + H(+)</text>
        <dbReference type="Rhea" id="RHEA:46608"/>
        <dbReference type="Rhea" id="RHEA-COMP:11060"/>
        <dbReference type="Rhea" id="RHEA-COMP:11605"/>
        <dbReference type="ChEBI" id="CHEBI:15378"/>
        <dbReference type="ChEBI" id="CHEBI:30013"/>
        <dbReference type="ChEBI" id="CHEBI:30616"/>
        <dbReference type="ChEBI" id="CHEBI:61977"/>
        <dbReference type="ChEBI" id="CHEBI:456216"/>
        <dbReference type="EC" id="2.7.12.2"/>
    </reaction>
</comment>
<dbReference type="PROSITE" id="PS00108">
    <property type="entry name" value="PROTEIN_KINASE_ST"/>
    <property type="match status" value="1"/>
</dbReference>
<evidence type="ECO:0000256" key="5">
    <source>
        <dbReference type="ARBA" id="ARBA00022840"/>
    </source>
</evidence>
<dbReference type="EMBL" id="JAPWTK010000169">
    <property type="protein sequence ID" value="KAJ8947105.1"/>
    <property type="molecule type" value="Genomic_DNA"/>
</dbReference>
<reference evidence="11" key="1">
    <citation type="journal article" date="2023" name="Insect Mol. Biol.">
        <title>Genome sequencing provides insights into the evolution of gene families encoding plant cell wall-degrading enzymes in longhorned beetles.</title>
        <authorList>
            <person name="Shin N.R."/>
            <person name="Okamura Y."/>
            <person name="Kirsch R."/>
            <person name="Pauchet Y."/>
        </authorList>
    </citation>
    <scope>NUCLEOTIDE SEQUENCE</scope>
    <source>
        <strain evidence="11">AMC_N1</strain>
    </source>
</reference>
<gene>
    <name evidence="11" type="ORF">NQ318_002464</name>
</gene>
<keyword evidence="4" id="KW-0418">Kinase</keyword>
<evidence type="ECO:0000256" key="6">
    <source>
        <dbReference type="ARBA" id="ARBA00023137"/>
    </source>
</evidence>
<keyword evidence="6" id="KW-0829">Tyrosine-protein kinase</keyword>
<keyword evidence="5" id="KW-0067">ATP-binding</keyword>
<dbReference type="Proteomes" id="UP001162162">
    <property type="component" value="Unassembled WGS sequence"/>
</dbReference>
<protein>
    <recommendedName>
        <fullName evidence="10">Protein kinase domain-containing protein</fullName>
    </recommendedName>
</protein>
<dbReference type="InterPro" id="IPR050915">
    <property type="entry name" value="MAP_kinase_kinase"/>
</dbReference>
<comment type="catalytic activity">
    <reaction evidence="7">
        <text>L-seryl-[protein] + ATP = O-phospho-L-seryl-[protein] + ADP + H(+)</text>
        <dbReference type="Rhea" id="RHEA:17989"/>
        <dbReference type="Rhea" id="RHEA-COMP:9863"/>
        <dbReference type="Rhea" id="RHEA-COMP:11604"/>
        <dbReference type="ChEBI" id="CHEBI:15378"/>
        <dbReference type="ChEBI" id="CHEBI:29999"/>
        <dbReference type="ChEBI" id="CHEBI:30616"/>
        <dbReference type="ChEBI" id="CHEBI:83421"/>
        <dbReference type="ChEBI" id="CHEBI:456216"/>
        <dbReference type="EC" id="2.7.12.2"/>
    </reaction>
</comment>
<keyword evidence="1" id="KW-0723">Serine/threonine-protein kinase</keyword>